<evidence type="ECO:0000313" key="4">
    <source>
        <dbReference type="Proteomes" id="UP000183868"/>
    </source>
</evidence>
<reference evidence="2 3" key="1">
    <citation type="submission" date="2011-09" db="EMBL/GenBank/DDBJ databases">
        <title>The permanent draft genome of Caldithrix abyssi DSM 13497.</title>
        <authorList>
            <consortium name="US DOE Joint Genome Institute (JGI-PGF)"/>
            <person name="Lucas S."/>
            <person name="Han J."/>
            <person name="Lapidus A."/>
            <person name="Bruce D."/>
            <person name="Goodwin L."/>
            <person name="Pitluck S."/>
            <person name="Peters L."/>
            <person name="Kyrpides N."/>
            <person name="Mavromatis K."/>
            <person name="Ivanova N."/>
            <person name="Mikhailova N."/>
            <person name="Chertkov O."/>
            <person name="Detter J.C."/>
            <person name="Tapia R."/>
            <person name="Han C."/>
            <person name="Land M."/>
            <person name="Hauser L."/>
            <person name="Markowitz V."/>
            <person name="Cheng J.-F."/>
            <person name="Hugenholtz P."/>
            <person name="Woyke T."/>
            <person name="Wu D."/>
            <person name="Spring S."/>
            <person name="Brambilla E."/>
            <person name="Klenk H.-P."/>
            <person name="Eisen J.A."/>
        </authorList>
    </citation>
    <scope>NUCLEOTIDE SEQUENCE [LARGE SCALE GENOMIC DNA]</scope>
    <source>
        <strain evidence="2 3">DSM 13497</strain>
    </source>
</reference>
<dbReference type="KEGG" id="caby:Cabys_4091"/>
<evidence type="ECO:0000313" key="1">
    <source>
        <dbReference type="EMBL" id="APF20836.1"/>
    </source>
</evidence>
<dbReference type="RefSeq" id="WP_006927707.1">
    <property type="nucleotide sequence ID" value="NZ_CM001402.1"/>
</dbReference>
<dbReference type="HOGENOM" id="CLU_1522422_0_0_0"/>
<dbReference type="SUPFAM" id="SSF82171">
    <property type="entry name" value="DPP6 N-terminal domain-like"/>
    <property type="match status" value="1"/>
</dbReference>
<dbReference type="AlphaFoldDB" id="H1XVV9"/>
<reference evidence="1 4" key="2">
    <citation type="submission" date="2016-11" db="EMBL/GenBank/DDBJ databases">
        <title>Genomic analysis of Caldithrix abyssi and proposal of a novel bacterial phylum Caldithrichaeota.</title>
        <authorList>
            <person name="Kublanov I."/>
            <person name="Sigalova O."/>
            <person name="Gavrilov S."/>
            <person name="Lebedinsky A."/>
            <person name="Ivanova N."/>
            <person name="Daum C."/>
            <person name="Reddy T."/>
            <person name="Klenk H.P."/>
            <person name="Goker M."/>
            <person name="Reva O."/>
            <person name="Miroshnichenko M."/>
            <person name="Kyprides N."/>
            <person name="Woyke T."/>
            <person name="Gelfand M."/>
        </authorList>
    </citation>
    <scope>NUCLEOTIDE SEQUENCE [LARGE SCALE GENOMIC DNA]</scope>
    <source>
        <strain evidence="1 4">LF13</strain>
    </source>
</reference>
<sequence precursor="true">MRKLILILLIGIFSMANAQELKILFGNFLYYHNKDKIVEVKRLSDTNYFYGYDIMDSTKIFMAYQNESTGEADAIISIYDLKKNQEIKLGELGAVGETSFVYNKRNGYVVFNWYDGVYVLILDIKNNTFNKIKIYDTQTCFAPFWYDEDKIIFQIYKDGKFVNKIIKIDTEKLLKQ</sequence>
<gene>
    <name evidence="1" type="ORF">Cabys_4091</name>
    <name evidence="2" type="ORF">Calab_1055</name>
</gene>
<dbReference type="Proteomes" id="UP000183868">
    <property type="component" value="Chromosome"/>
</dbReference>
<dbReference type="PaxDb" id="880073-Calab_1055"/>
<protein>
    <submittedName>
        <fullName evidence="2">Uncharacterized protein</fullName>
    </submittedName>
</protein>
<accession>H1XVV9</accession>
<name>H1XVV9_CALAY</name>
<organism evidence="2 3">
    <name type="scientific">Caldithrix abyssi DSM 13497</name>
    <dbReference type="NCBI Taxonomy" id="880073"/>
    <lineage>
        <taxon>Bacteria</taxon>
        <taxon>Pseudomonadati</taxon>
        <taxon>Calditrichota</taxon>
        <taxon>Calditrichia</taxon>
        <taxon>Calditrichales</taxon>
        <taxon>Calditrichaceae</taxon>
        <taxon>Caldithrix</taxon>
    </lineage>
</organism>
<dbReference type="EMBL" id="CP018099">
    <property type="protein sequence ID" value="APF20836.1"/>
    <property type="molecule type" value="Genomic_DNA"/>
</dbReference>
<dbReference type="EMBL" id="CM001402">
    <property type="protein sequence ID" value="EHO40686.1"/>
    <property type="molecule type" value="Genomic_DNA"/>
</dbReference>
<dbReference type="STRING" id="880073.Cabys_4091"/>
<dbReference type="Proteomes" id="UP000004671">
    <property type="component" value="Chromosome"/>
</dbReference>
<keyword evidence="3" id="KW-1185">Reference proteome</keyword>
<proteinExistence type="predicted"/>
<dbReference type="InParanoid" id="H1XVV9"/>
<evidence type="ECO:0000313" key="3">
    <source>
        <dbReference type="Proteomes" id="UP000004671"/>
    </source>
</evidence>
<evidence type="ECO:0000313" key="2">
    <source>
        <dbReference type="EMBL" id="EHO40686.1"/>
    </source>
</evidence>